<keyword evidence="2" id="KW-1185">Reference proteome</keyword>
<sequence length="257" mass="28141">MEKTLLIAGKELPDGEMFASGAVTSGRKTLITRLPQPGDDNEGLRTSTNGILSASWNRPSALSARALVLKALNEFGHLDECVIVFDEPHLLQKYGDIASTAENVRIIEELISSYQYIAAEITTRVQKQIRNASQLSTEEKRRLRLVFLHKTNHSLAQGILEKSTDKPSSPFLSAASAAFRAYAENIAASLVESDDITPLLVTCDEGNDMHANDAVLSSWLFGYLDQLDSLRRPLSAKQRLSWTKAGTKTPGGFGFFG</sequence>
<dbReference type="RefSeq" id="WP_002705739.1">
    <property type="nucleotide sequence ID" value="NZ_AGRW01000052.1"/>
</dbReference>
<name>H7EMV6_9SPIR</name>
<dbReference type="Proteomes" id="UP000003571">
    <property type="component" value="Unassembled WGS sequence"/>
</dbReference>
<gene>
    <name evidence="1" type="ORF">TresaDRAFT_0845</name>
</gene>
<reference evidence="1 2" key="1">
    <citation type="submission" date="2011-09" db="EMBL/GenBank/DDBJ databases">
        <title>The draft genome of Treponema saccharophilum DSM 2985.</title>
        <authorList>
            <consortium name="US DOE Joint Genome Institute (JGI-PGF)"/>
            <person name="Lucas S."/>
            <person name="Copeland A."/>
            <person name="Lapidus A."/>
            <person name="Glavina del Rio T."/>
            <person name="Dalin E."/>
            <person name="Tice H."/>
            <person name="Bruce D."/>
            <person name="Goodwin L."/>
            <person name="Pitluck S."/>
            <person name="Peters L."/>
            <person name="Kyrpides N."/>
            <person name="Mavromatis K."/>
            <person name="Ivanova N."/>
            <person name="Markowitz V."/>
            <person name="Cheng J.-F."/>
            <person name="Hugenholtz P."/>
            <person name="Woyke T."/>
            <person name="Wu D."/>
            <person name="Gronow S."/>
            <person name="Wellnitz S."/>
            <person name="Brambilla E."/>
            <person name="Klenk H.-P."/>
            <person name="Eisen J.A."/>
        </authorList>
    </citation>
    <scope>NUCLEOTIDE SEQUENCE [LARGE SCALE GENOMIC DNA]</scope>
    <source>
        <strain evidence="1 2">DSM 2985</strain>
    </source>
</reference>
<comment type="caution">
    <text evidence="1">The sequence shown here is derived from an EMBL/GenBank/DDBJ whole genome shotgun (WGS) entry which is preliminary data.</text>
</comment>
<organism evidence="1 2">
    <name type="scientific">Treponema saccharophilum DSM 2985</name>
    <dbReference type="NCBI Taxonomy" id="907348"/>
    <lineage>
        <taxon>Bacteria</taxon>
        <taxon>Pseudomonadati</taxon>
        <taxon>Spirochaetota</taxon>
        <taxon>Spirochaetia</taxon>
        <taxon>Spirochaetales</taxon>
        <taxon>Treponemataceae</taxon>
        <taxon>Treponema</taxon>
    </lineage>
</organism>
<evidence type="ECO:0000313" key="2">
    <source>
        <dbReference type="Proteomes" id="UP000003571"/>
    </source>
</evidence>
<dbReference type="EMBL" id="AGRW01000052">
    <property type="protein sequence ID" value="EIC01020.1"/>
    <property type="molecule type" value="Genomic_DNA"/>
</dbReference>
<accession>H7EMV6</accession>
<dbReference type="AlphaFoldDB" id="H7EMV6"/>
<evidence type="ECO:0000313" key="1">
    <source>
        <dbReference type="EMBL" id="EIC01020.1"/>
    </source>
</evidence>
<dbReference type="eggNOG" id="ENOG5030K2G">
    <property type="taxonomic scope" value="Bacteria"/>
</dbReference>
<proteinExistence type="predicted"/>
<dbReference type="OrthoDB" id="361524at2"/>
<dbReference type="PATRIC" id="fig|907348.3.peg.2260"/>
<dbReference type="STRING" id="907348.TresaDRAFT_0845"/>
<protein>
    <submittedName>
        <fullName evidence="1">Uncharacterized protein</fullName>
    </submittedName>
</protein>